<evidence type="ECO:0000313" key="1">
    <source>
        <dbReference type="EMBL" id="TPE41034.1"/>
    </source>
</evidence>
<accession>A0A501VYW6</accession>
<sequence>MKSMQLNEANATLRLEGSEATRSMDIKEVLVDTWPSSGGLHLTVLDEKNIPIYHQVLERSQSAIPVERRFVFYDHLAVHVQAEKPGERFALTLRFT</sequence>
<reference evidence="1 2" key="1">
    <citation type="submission" date="2019-06" db="EMBL/GenBank/DDBJ databases">
        <title>A novel bacterium of genus Pontibacter, isolated from marine sediment.</title>
        <authorList>
            <person name="Huang H."/>
            <person name="Mo K."/>
            <person name="Hu Y."/>
        </authorList>
    </citation>
    <scope>NUCLEOTIDE SEQUENCE [LARGE SCALE GENOMIC DNA]</scope>
    <source>
        <strain evidence="1 2">HB172049</strain>
    </source>
</reference>
<organism evidence="1 2">
    <name type="scientific">Pontibacter mangrovi</name>
    <dbReference type="NCBI Taxonomy" id="2589816"/>
    <lineage>
        <taxon>Bacteria</taxon>
        <taxon>Pseudomonadati</taxon>
        <taxon>Bacteroidota</taxon>
        <taxon>Cytophagia</taxon>
        <taxon>Cytophagales</taxon>
        <taxon>Hymenobacteraceae</taxon>
        <taxon>Pontibacter</taxon>
    </lineage>
</organism>
<name>A0A501VYW6_9BACT</name>
<dbReference type="OrthoDB" id="9840503at2"/>
<comment type="caution">
    <text evidence="1">The sequence shown here is derived from an EMBL/GenBank/DDBJ whole genome shotgun (WGS) entry which is preliminary data.</text>
</comment>
<dbReference type="RefSeq" id="WP_140623743.1">
    <property type="nucleotide sequence ID" value="NZ_VFRQ01000016.1"/>
</dbReference>
<dbReference type="EMBL" id="VFRQ01000016">
    <property type="protein sequence ID" value="TPE41034.1"/>
    <property type="molecule type" value="Genomic_DNA"/>
</dbReference>
<gene>
    <name evidence="1" type="ORF">FJM65_19505</name>
</gene>
<dbReference type="AlphaFoldDB" id="A0A501VYW6"/>
<protein>
    <submittedName>
        <fullName evidence="1">Uncharacterized protein</fullName>
    </submittedName>
</protein>
<proteinExistence type="predicted"/>
<keyword evidence="2" id="KW-1185">Reference proteome</keyword>
<evidence type="ECO:0000313" key="2">
    <source>
        <dbReference type="Proteomes" id="UP000316727"/>
    </source>
</evidence>
<dbReference type="Proteomes" id="UP000316727">
    <property type="component" value="Unassembled WGS sequence"/>
</dbReference>